<dbReference type="EMBL" id="JAPHNI010000122">
    <property type="protein sequence ID" value="KAJ8115789.1"/>
    <property type="molecule type" value="Genomic_DNA"/>
</dbReference>
<reference evidence="1" key="1">
    <citation type="submission" date="2022-11" db="EMBL/GenBank/DDBJ databases">
        <title>Genome Sequence of Boeremia exigua.</title>
        <authorList>
            <person name="Buettner E."/>
        </authorList>
    </citation>
    <scope>NUCLEOTIDE SEQUENCE</scope>
    <source>
        <strain evidence="1">CU02</strain>
    </source>
</reference>
<accession>A0ACC2IKR2</accession>
<comment type="caution">
    <text evidence="1">The sequence shown here is derived from an EMBL/GenBank/DDBJ whole genome shotgun (WGS) entry which is preliminary data.</text>
</comment>
<proteinExistence type="predicted"/>
<organism evidence="1 2">
    <name type="scientific">Boeremia exigua</name>
    <dbReference type="NCBI Taxonomy" id="749465"/>
    <lineage>
        <taxon>Eukaryota</taxon>
        <taxon>Fungi</taxon>
        <taxon>Dikarya</taxon>
        <taxon>Ascomycota</taxon>
        <taxon>Pezizomycotina</taxon>
        <taxon>Dothideomycetes</taxon>
        <taxon>Pleosporomycetidae</taxon>
        <taxon>Pleosporales</taxon>
        <taxon>Pleosporineae</taxon>
        <taxon>Didymellaceae</taxon>
        <taxon>Boeremia</taxon>
    </lineage>
</organism>
<name>A0ACC2IKR2_9PLEO</name>
<evidence type="ECO:0000313" key="2">
    <source>
        <dbReference type="Proteomes" id="UP001153331"/>
    </source>
</evidence>
<protein>
    <submittedName>
        <fullName evidence="1">Uncharacterized protein</fullName>
    </submittedName>
</protein>
<evidence type="ECO:0000313" key="1">
    <source>
        <dbReference type="EMBL" id="KAJ8115789.1"/>
    </source>
</evidence>
<sequence length="582" mass="66432">MDYLPQELIDRVAQLLDPDDLENVLVLSLKFQHAAERASGRFTCFAFKEHSVEECQNFTAIFGNHRFRYLRRIEVYTKYTALEPRSRARSCRQKRKNRDPSPEPEPVSCRESEQELQQKDDMFTDQVARCFEAIKAVETSGSGGFGRLQLVVFTPTQQVHECYCNHRRYSSWRVHLLCPEMLPELHSVHGLSVCNPEMDCHVSKSTQSRIDLRVIVDLASRCPNLEYLRCKVGADEWTNRADEALEHYKHNHRGPSRDTRDEFSRAVCDIKLPASLQQVQLDFINDISSATSEQCRTPPNLVEPNTHDTFSSSLSLLSTNLTKLELRVMADKTLFWPHDGATTPTWPNLESLNVMFHIAAPSGSWYFQGPPEAKVFEKYSSPQHEPEYPPLQDSEEDGWHDRDSHPEQNVPTFRVIPVDQTILPFLASFARAAANMPKLIEAMLWAPLSLQTDVETGHDSDDSGDEPENESGADNNQIDRSAFALYPDDSLAWGIAYIAPGQLAFDGGESDSSGRQLWWRVGHWRPGQELRELFRRIGQAQWGPQVIEHWTDSRYGDGLVAREWFSEESVFTFRNAALGAFV</sequence>
<dbReference type="Proteomes" id="UP001153331">
    <property type="component" value="Unassembled WGS sequence"/>
</dbReference>
<keyword evidence="2" id="KW-1185">Reference proteome</keyword>
<gene>
    <name evidence="1" type="ORF">OPT61_g2644</name>
</gene>